<keyword evidence="1" id="KW-0175">Coiled coil</keyword>
<dbReference type="PROSITE" id="PS50106">
    <property type="entry name" value="PDZ"/>
    <property type="match status" value="1"/>
</dbReference>
<proteinExistence type="predicted"/>
<keyword evidence="5" id="KW-1185">Reference proteome</keyword>
<feature type="compositionally biased region" description="Polar residues" evidence="2">
    <location>
        <begin position="264"/>
        <end position="276"/>
    </location>
</feature>
<dbReference type="Proteomes" id="UP000604046">
    <property type="component" value="Unassembled WGS sequence"/>
</dbReference>
<protein>
    <recommendedName>
        <fullName evidence="3">PDZ domain-containing protein</fullName>
    </recommendedName>
</protein>
<gene>
    <name evidence="4" type="ORF">SNAT2548_LOCUS13767</name>
</gene>
<dbReference type="AlphaFoldDB" id="A0A812MMR4"/>
<feature type="domain" description="PDZ" evidence="3">
    <location>
        <begin position="169"/>
        <end position="242"/>
    </location>
</feature>
<evidence type="ECO:0000313" key="5">
    <source>
        <dbReference type="Proteomes" id="UP000604046"/>
    </source>
</evidence>
<dbReference type="SUPFAM" id="SSF50156">
    <property type="entry name" value="PDZ domain-like"/>
    <property type="match status" value="1"/>
</dbReference>
<feature type="region of interest" description="Disordered" evidence="2">
    <location>
        <begin position="333"/>
        <end position="362"/>
    </location>
</feature>
<comment type="caution">
    <text evidence="4">The sequence shown here is derived from an EMBL/GenBank/DDBJ whole genome shotgun (WGS) entry which is preliminary data.</text>
</comment>
<accession>A0A812MMR4</accession>
<name>A0A812MMR4_9DINO</name>
<dbReference type="Gene3D" id="1.10.287.1490">
    <property type="match status" value="1"/>
</dbReference>
<dbReference type="PANTHER" id="PTHR45615">
    <property type="entry name" value="MYOSIN HEAVY CHAIN, NON-MUSCLE"/>
    <property type="match status" value="1"/>
</dbReference>
<dbReference type="SMART" id="SM00228">
    <property type="entry name" value="PDZ"/>
    <property type="match status" value="1"/>
</dbReference>
<dbReference type="PANTHER" id="PTHR45615:SF66">
    <property type="entry name" value="CARD DOMAIN-CONTAINING PROTEIN"/>
    <property type="match status" value="1"/>
</dbReference>
<evidence type="ECO:0000256" key="2">
    <source>
        <dbReference type="SAM" id="MobiDB-lite"/>
    </source>
</evidence>
<feature type="coiled-coil region" evidence="1">
    <location>
        <begin position="690"/>
        <end position="814"/>
    </location>
</feature>
<evidence type="ECO:0000256" key="1">
    <source>
        <dbReference type="SAM" id="Coils"/>
    </source>
</evidence>
<sequence>MALSNLDSWEFLGTGKWSRPGYEEFGDMALSMSMSQVGGDHVSVLEEQFAKVEELRKENQSLLERLQHGGPEGAHEGPESGSPEMEEKRQVAEVVPQAQEASVELRAQLDAAYQELEELRASTDVEESARTRTENLELRARLAHAIYCTTEAQKALATETGQAMPTEEELTLTLDNAKHVGVMFGPREGRELGRGWQLQVMRVREGTWAEQAGVQAGDELHYVDGQPIEVLPEAEVLALLQKRPVELTWIRRQAVPERTGEASEASQAQERTTNSADADLRKKLQDAEEQNRALEDQLKRLSMELGKVQAGDFEDVLRERQEKLDALQDELSRVKSELESRPPPQIQPALDDAQDGSSKDLRERVQSLEEQLSTAEAARRQADEARAACTEKLAALELEVADAEAQRAAALQDAAGASTELQQQLERLQSEAAQVPDLRDKLAELEANHESALQAQASAEQLQHEVERLKAEAADAQAQRAAMEADQASLQEAAGVSAELQEQLQRLQSEAAQVPELQGKLVELEAAQERALQAQASTEQLQLEVERLKAEAAQVPALKAQIADAEAACDPGTGRAPEDGGDGWGDELDLGVGGLGGDAGLSGVAAAATAAAAPAAAEETSDQGGWDDFDLEDALSKEEPAKPATSIQVDPAEGQGWDDFDFEESLPKAADTEPGTAVAAAADLEQLERLRSEAAQVPFLQSRLAELEAKHASALQAQASAEELQHEVQRLRAEADAANSKVSAMEAQQTAALHDAAGASAELQQQLETIKLENAQVPELRGKLAQLEAEYASALQAQASAEQLQSEVERLKTEAAEVPTLKAQIATVEVEKLQSEADKARVSRSGIIAGAVTDVERSIDLRAPFRRNTSRRSKHRRRLNGGSMRPEEMTGLLPKECQIKAGGIANKMQSIVRRRATCRMTKGSDGWGDDFDLGGLPDKAETHHSFFRCSFRHVEKSLSRRPVLHQGDGGPPTGDGAACLKYASPHLGDAARSLQ</sequence>
<feature type="region of interest" description="Disordered" evidence="2">
    <location>
        <begin position="568"/>
        <end position="589"/>
    </location>
</feature>
<dbReference type="EMBL" id="CAJNDS010001502">
    <property type="protein sequence ID" value="CAE7262456.1"/>
    <property type="molecule type" value="Genomic_DNA"/>
</dbReference>
<organism evidence="4 5">
    <name type="scientific">Symbiodinium natans</name>
    <dbReference type="NCBI Taxonomy" id="878477"/>
    <lineage>
        <taxon>Eukaryota</taxon>
        <taxon>Sar</taxon>
        <taxon>Alveolata</taxon>
        <taxon>Dinophyceae</taxon>
        <taxon>Suessiales</taxon>
        <taxon>Symbiodiniaceae</taxon>
        <taxon>Symbiodinium</taxon>
    </lineage>
</organism>
<feature type="region of interest" description="Disordered" evidence="2">
    <location>
        <begin position="255"/>
        <end position="277"/>
    </location>
</feature>
<feature type="region of interest" description="Disordered" evidence="2">
    <location>
        <begin position="638"/>
        <end position="660"/>
    </location>
</feature>
<dbReference type="InterPro" id="IPR041489">
    <property type="entry name" value="PDZ_6"/>
</dbReference>
<dbReference type="InterPro" id="IPR001478">
    <property type="entry name" value="PDZ"/>
</dbReference>
<feature type="compositionally biased region" description="Basic residues" evidence="2">
    <location>
        <begin position="868"/>
        <end position="879"/>
    </location>
</feature>
<dbReference type="InterPro" id="IPR036034">
    <property type="entry name" value="PDZ_sf"/>
</dbReference>
<evidence type="ECO:0000259" key="3">
    <source>
        <dbReference type="PROSITE" id="PS50106"/>
    </source>
</evidence>
<feature type="region of interest" description="Disordered" evidence="2">
    <location>
        <begin position="868"/>
        <end position="888"/>
    </location>
</feature>
<evidence type="ECO:0000313" key="4">
    <source>
        <dbReference type="EMBL" id="CAE7262456.1"/>
    </source>
</evidence>
<feature type="compositionally biased region" description="Acidic residues" evidence="2">
    <location>
        <begin position="579"/>
        <end position="589"/>
    </location>
</feature>
<dbReference type="Pfam" id="PF17820">
    <property type="entry name" value="PDZ_6"/>
    <property type="match status" value="1"/>
</dbReference>
<reference evidence="4" key="1">
    <citation type="submission" date="2021-02" db="EMBL/GenBank/DDBJ databases">
        <authorList>
            <person name="Dougan E. K."/>
            <person name="Rhodes N."/>
            <person name="Thang M."/>
            <person name="Chan C."/>
        </authorList>
    </citation>
    <scope>NUCLEOTIDE SEQUENCE</scope>
</reference>
<feature type="region of interest" description="Disordered" evidence="2">
    <location>
        <begin position="65"/>
        <end position="97"/>
    </location>
</feature>
<dbReference type="Gene3D" id="2.30.42.10">
    <property type="match status" value="1"/>
</dbReference>